<sequence>MGFVILFVIVFGCACGFILFRRNRLPSYQGPSSDSPLKLSVIIPARNEEINLPHLLESLLQQTLHPFEIIVVDDCSEDRTRQIAENYGVTVIAGTSPPPGWTGKNWAVWNGYTRSAGDHLVFLDADIRLAPTALASLMKAMERKSGVISVVPYHHTVRLYEKLAMITNILGVFAFTSPFERTNASKGLYGACIVASRDDYERVNGHSSIKSEVLDDLFLGSQFMEAGIPVTNYIGYGLVSFRMYPHGIRSELEGFSKGAVLSTSTLRPWTIVPTALWTLGLLVSSSALFLLGNAWAWPLWIGYALYMLQIAYFIRYVGKFGVLIPVLHALSSLFFVVIMLYSLYQVVVLRRVAWKGRHIQVGGKRDR</sequence>
<dbReference type="InterPro" id="IPR029044">
    <property type="entry name" value="Nucleotide-diphossugar_trans"/>
</dbReference>
<dbReference type="Proteomes" id="UP001596108">
    <property type="component" value="Unassembled WGS sequence"/>
</dbReference>
<keyword evidence="5" id="KW-0125">Carotenoid biosynthesis</keyword>
<evidence type="ECO:0000259" key="12">
    <source>
        <dbReference type="Pfam" id="PF00535"/>
    </source>
</evidence>
<evidence type="ECO:0000256" key="9">
    <source>
        <dbReference type="ARBA" id="ARBA00038120"/>
    </source>
</evidence>
<feature type="domain" description="Glycosyltransferase 2-like" evidence="12">
    <location>
        <begin position="40"/>
        <end position="201"/>
    </location>
</feature>
<proteinExistence type="inferred from homology"/>
<dbReference type="EMBL" id="JBHSNC010000013">
    <property type="protein sequence ID" value="MFC5528809.1"/>
    <property type="molecule type" value="Genomic_DNA"/>
</dbReference>
<comment type="function">
    <text evidence="7">Catalyzes the glycosylation of 4,4'-diaponeurosporenoate, i.e. the esterification of glucose at the C1'' position with the carboxyl group of 4,4'-diaponeurosporenic acid, to form glycosyl-4,4'-diaponeurosporenoate. This is a step in the biosynthesis of staphyloxanthin, an orange pigment present in most staphylococci strains.</text>
</comment>
<evidence type="ECO:0000313" key="14">
    <source>
        <dbReference type="Proteomes" id="UP001596108"/>
    </source>
</evidence>
<keyword evidence="14" id="KW-1185">Reference proteome</keyword>
<keyword evidence="3 13" id="KW-0328">Glycosyltransferase</keyword>
<evidence type="ECO:0000256" key="1">
    <source>
        <dbReference type="ARBA" id="ARBA00004236"/>
    </source>
</evidence>
<keyword evidence="4 13" id="KW-0808">Transferase</keyword>
<dbReference type="InterPro" id="IPR001173">
    <property type="entry name" value="Glyco_trans_2-like"/>
</dbReference>
<keyword evidence="6 11" id="KW-0472">Membrane</keyword>
<dbReference type="RefSeq" id="WP_378110675.1">
    <property type="nucleotide sequence ID" value="NZ_JBHSNC010000013.1"/>
</dbReference>
<dbReference type="PANTHER" id="PTHR43646:SF2">
    <property type="entry name" value="GLYCOSYLTRANSFERASE 2-LIKE DOMAIN-CONTAINING PROTEIN"/>
    <property type="match status" value="1"/>
</dbReference>
<keyword evidence="11" id="KW-0812">Transmembrane</keyword>
<comment type="pathway">
    <text evidence="8">Carotenoid biosynthesis; staphyloxanthin biosynthesis; staphyloxanthin from farnesyl diphosphate: step 4/5.</text>
</comment>
<dbReference type="CDD" id="cd00761">
    <property type="entry name" value="Glyco_tranf_GTA_type"/>
    <property type="match status" value="1"/>
</dbReference>
<dbReference type="GO" id="GO:0016757">
    <property type="term" value="F:glycosyltransferase activity"/>
    <property type="evidence" value="ECO:0007669"/>
    <property type="project" value="UniProtKB-KW"/>
</dbReference>
<comment type="subcellular location">
    <subcellularLocation>
        <location evidence="1">Cell membrane</location>
    </subcellularLocation>
</comment>
<keyword evidence="11" id="KW-1133">Transmembrane helix</keyword>
<evidence type="ECO:0000256" key="5">
    <source>
        <dbReference type="ARBA" id="ARBA00022746"/>
    </source>
</evidence>
<evidence type="ECO:0000256" key="11">
    <source>
        <dbReference type="SAM" id="Phobius"/>
    </source>
</evidence>
<evidence type="ECO:0000256" key="8">
    <source>
        <dbReference type="ARBA" id="ARBA00037904"/>
    </source>
</evidence>
<keyword evidence="2" id="KW-1003">Cell membrane</keyword>
<feature type="transmembrane region" description="Helical" evidence="11">
    <location>
        <begin position="297"/>
        <end position="314"/>
    </location>
</feature>
<reference evidence="14" key="1">
    <citation type="journal article" date="2019" name="Int. J. Syst. Evol. Microbiol.">
        <title>The Global Catalogue of Microorganisms (GCM) 10K type strain sequencing project: providing services to taxonomists for standard genome sequencing and annotation.</title>
        <authorList>
            <consortium name="The Broad Institute Genomics Platform"/>
            <consortium name="The Broad Institute Genome Sequencing Center for Infectious Disease"/>
            <person name="Wu L."/>
            <person name="Ma J."/>
        </authorList>
    </citation>
    <scope>NUCLEOTIDE SEQUENCE [LARGE SCALE GENOMIC DNA]</scope>
    <source>
        <strain evidence="14">CGMCC 1.18578</strain>
    </source>
</reference>
<name>A0ABW0QV14_9BACL</name>
<dbReference type="Gene3D" id="3.90.550.10">
    <property type="entry name" value="Spore Coat Polysaccharide Biosynthesis Protein SpsA, Chain A"/>
    <property type="match status" value="1"/>
</dbReference>
<comment type="caution">
    <text evidence="13">The sequence shown here is derived from an EMBL/GenBank/DDBJ whole genome shotgun (WGS) entry which is preliminary data.</text>
</comment>
<accession>A0ABW0QV14</accession>
<evidence type="ECO:0000256" key="6">
    <source>
        <dbReference type="ARBA" id="ARBA00023136"/>
    </source>
</evidence>
<evidence type="ECO:0000313" key="13">
    <source>
        <dbReference type="EMBL" id="MFC5528809.1"/>
    </source>
</evidence>
<dbReference type="SUPFAM" id="SSF53448">
    <property type="entry name" value="Nucleotide-diphospho-sugar transferases"/>
    <property type="match status" value="1"/>
</dbReference>
<evidence type="ECO:0000256" key="7">
    <source>
        <dbReference type="ARBA" id="ARBA00037281"/>
    </source>
</evidence>
<dbReference type="PANTHER" id="PTHR43646">
    <property type="entry name" value="GLYCOSYLTRANSFERASE"/>
    <property type="match status" value="1"/>
</dbReference>
<comment type="similarity">
    <text evidence="9">Belongs to the glycosyltransferase 2 family. CrtQ subfamily.</text>
</comment>
<evidence type="ECO:0000256" key="10">
    <source>
        <dbReference type="ARBA" id="ARBA00040345"/>
    </source>
</evidence>
<evidence type="ECO:0000256" key="4">
    <source>
        <dbReference type="ARBA" id="ARBA00022679"/>
    </source>
</evidence>
<protein>
    <recommendedName>
        <fullName evidence="10">4,4'-diaponeurosporenoate glycosyltransferase</fullName>
    </recommendedName>
</protein>
<evidence type="ECO:0000256" key="2">
    <source>
        <dbReference type="ARBA" id="ARBA00022475"/>
    </source>
</evidence>
<organism evidence="13 14">
    <name type="scientific">Cohnella yongneupensis</name>
    <dbReference type="NCBI Taxonomy" id="425006"/>
    <lineage>
        <taxon>Bacteria</taxon>
        <taxon>Bacillati</taxon>
        <taxon>Bacillota</taxon>
        <taxon>Bacilli</taxon>
        <taxon>Bacillales</taxon>
        <taxon>Paenibacillaceae</taxon>
        <taxon>Cohnella</taxon>
    </lineage>
</organism>
<feature type="transmembrane region" description="Helical" evidence="11">
    <location>
        <begin position="269"/>
        <end position="290"/>
    </location>
</feature>
<dbReference type="Pfam" id="PF00535">
    <property type="entry name" value="Glycos_transf_2"/>
    <property type="match status" value="1"/>
</dbReference>
<feature type="transmembrane region" description="Helical" evidence="11">
    <location>
        <begin position="320"/>
        <end position="344"/>
    </location>
</feature>
<gene>
    <name evidence="13" type="ORF">ACFPQ4_04980</name>
</gene>
<evidence type="ECO:0000256" key="3">
    <source>
        <dbReference type="ARBA" id="ARBA00022676"/>
    </source>
</evidence>